<keyword evidence="3" id="KW-1185">Reference proteome</keyword>
<feature type="region of interest" description="Disordered" evidence="1">
    <location>
        <begin position="1"/>
        <end position="22"/>
    </location>
</feature>
<evidence type="ECO:0000313" key="2">
    <source>
        <dbReference type="EMBL" id="AGM11474.1"/>
    </source>
</evidence>
<dbReference type="EMBL" id="KC292026">
    <property type="protein sequence ID" value="AGM11474.1"/>
    <property type="molecule type" value="Genomic_DNA"/>
</dbReference>
<protein>
    <submittedName>
        <fullName evidence="2">Uncharacterized protein</fullName>
    </submittedName>
</protein>
<feature type="compositionally biased region" description="Acidic residues" evidence="1">
    <location>
        <begin position="58"/>
        <end position="79"/>
    </location>
</feature>
<accession>R4T6Z2</accession>
<feature type="region of interest" description="Disordered" evidence="1">
    <location>
        <begin position="43"/>
        <end position="79"/>
    </location>
</feature>
<gene>
    <name evidence="2" type="primary">177</name>
    <name evidence="2" type="ORF">HGTV1_177</name>
</gene>
<sequence>MNSKSSNSMANPSNQGDYGQYDYKHDCPRPLTGCDYPRCSCDVDDDTTSHKEEQAIESIEEQMEERDYEDIDPEDYTNE</sequence>
<evidence type="ECO:0000256" key="1">
    <source>
        <dbReference type="SAM" id="MobiDB-lite"/>
    </source>
</evidence>
<evidence type="ECO:0000313" key="3">
    <source>
        <dbReference type="Proteomes" id="UP000202786"/>
    </source>
</evidence>
<organism evidence="2 3">
    <name type="scientific">Halogranum tailed virus 1</name>
    <dbReference type="NCBI Taxonomy" id="1273749"/>
    <lineage>
        <taxon>Viruses</taxon>
        <taxon>Duplodnaviria</taxon>
        <taxon>Heunggongvirae</taxon>
        <taxon>Uroviricota</taxon>
        <taxon>Caudoviricetes</taxon>
        <taxon>Thumleimavirales</taxon>
        <taxon>Halomagnusviridae</taxon>
        <taxon>Hagravirus</taxon>
        <taxon>Hagravirus capitaneum</taxon>
        <taxon>Hagravirus HGTV1</taxon>
    </lineage>
</organism>
<name>R4T6Z2_9CAUD</name>
<dbReference type="KEGG" id="vg:16193989"/>
<reference evidence="2 3" key="1">
    <citation type="submission" date="2012-12" db="EMBL/GenBank/DDBJ databases">
        <authorList>
            <person name="Sencilo A."/>
            <person name="Jacobs-Sera D."/>
            <person name="Russell D.A."/>
            <person name="Ko C."/>
            <person name="Atanasova N."/>
            <person name="Osterlund E."/>
            <person name="Oksanen H.M."/>
            <person name="Bamford D.H."/>
            <person name="Hatfull G.F."/>
            <person name="Roine E."/>
            <person name="Hendrix R.W."/>
        </authorList>
    </citation>
    <scope>NUCLEOTIDE SEQUENCE [LARGE SCALE GENOMIC DNA]</scope>
</reference>
<dbReference type="GeneID" id="16193989"/>
<proteinExistence type="predicted"/>
<dbReference type="Proteomes" id="UP000202786">
    <property type="component" value="Segment"/>
</dbReference>
<dbReference type="RefSeq" id="YP_008059352.1">
    <property type="nucleotide sequence ID" value="NC_021328.1"/>
</dbReference>
<feature type="compositionally biased region" description="Polar residues" evidence="1">
    <location>
        <begin position="1"/>
        <end position="17"/>
    </location>
</feature>